<name>A0A1U7IYJ9_9CYAN</name>
<evidence type="ECO:0008006" key="4">
    <source>
        <dbReference type="Google" id="ProtNLM"/>
    </source>
</evidence>
<feature type="chain" id="PRO_5013182804" description="Peptidase C-terminal archaeal/bacterial domain-containing protein" evidence="1">
    <location>
        <begin position="27"/>
        <end position="135"/>
    </location>
</feature>
<accession>A0A1U7IYJ9</accession>
<gene>
    <name evidence="2" type="ORF">NIES30_24090</name>
</gene>
<feature type="signal peptide" evidence="1">
    <location>
        <begin position="1"/>
        <end position="26"/>
    </location>
</feature>
<keyword evidence="1" id="KW-0732">Signal</keyword>
<sequence length="135" mass="13534">MKTLIKSLTLPAAALALALGTGVASAQPVAQTPLSQPVQTSGSINPSRPSSCGVLGDGAVQVLQVNQDFAAVDLAVSGTSGLTLLIQGSNGFSECHTGGGGTINAPGLLNQGTYSFFIGNSSQTPTSYNLTIREN</sequence>
<protein>
    <recommendedName>
        <fullName evidence="4">Peptidase C-terminal archaeal/bacterial domain-containing protein</fullName>
    </recommendedName>
</protein>
<dbReference type="OrthoDB" id="581999at2"/>
<dbReference type="Proteomes" id="UP000185557">
    <property type="component" value="Unassembled WGS sequence"/>
</dbReference>
<proteinExistence type="predicted"/>
<evidence type="ECO:0000256" key="1">
    <source>
        <dbReference type="SAM" id="SignalP"/>
    </source>
</evidence>
<dbReference type="EMBL" id="MRCG01000029">
    <property type="protein sequence ID" value="OKH43768.1"/>
    <property type="molecule type" value="Genomic_DNA"/>
</dbReference>
<comment type="caution">
    <text evidence="2">The sequence shown here is derived from an EMBL/GenBank/DDBJ whole genome shotgun (WGS) entry which is preliminary data.</text>
</comment>
<organism evidence="2 3">
    <name type="scientific">Phormidium tenue NIES-30</name>
    <dbReference type="NCBI Taxonomy" id="549789"/>
    <lineage>
        <taxon>Bacteria</taxon>
        <taxon>Bacillati</taxon>
        <taxon>Cyanobacteriota</taxon>
        <taxon>Cyanophyceae</taxon>
        <taxon>Oscillatoriophycideae</taxon>
        <taxon>Oscillatoriales</taxon>
        <taxon>Oscillatoriaceae</taxon>
        <taxon>Phormidium</taxon>
    </lineage>
</organism>
<dbReference type="AlphaFoldDB" id="A0A1U7IYJ9"/>
<evidence type="ECO:0000313" key="2">
    <source>
        <dbReference type="EMBL" id="OKH43768.1"/>
    </source>
</evidence>
<evidence type="ECO:0000313" key="3">
    <source>
        <dbReference type="Proteomes" id="UP000185557"/>
    </source>
</evidence>
<dbReference type="RefSeq" id="WP_073611003.1">
    <property type="nucleotide sequence ID" value="NZ_MRCG01000029.1"/>
</dbReference>
<reference evidence="2 3" key="1">
    <citation type="submission" date="2016-11" db="EMBL/GenBank/DDBJ databases">
        <title>Draft Genome Sequences of Nine Cyanobacterial Strains from Diverse Habitats.</title>
        <authorList>
            <person name="Zhu T."/>
            <person name="Hou S."/>
            <person name="Lu X."/>
            <person name="Hess W.R."/>
        </authorList>
    </citation>
    <scope>NUCLEOTIDE SEQUENCE [LARGE SCALE GENOMIC DNA]</scope>
    <source>
        <strain evidence="2 3">NIES-30</strain>
    </source>
</reference>
<keyword evidence="3" id="KW-1185">Reference proteome</keyword>